<reference evidence="1 2" key="1">
    <citation type="submission" date="2021-06" db="EMBL/GenBank/DDBJ databases">
        <title>Caerostris extrusa draft genome.</title>
        <authorList>
            <person name="Kono N."/>
            <person name="Arakawa K."/>
        </authorList>
    </citation>
    <scope>NUCLEOTIDE SEQUENCE [LARGE SCALE GENOMIC DNA]</scope>
</reference>
<comment type="caution">
    <text evidence="1">The sequence shown here is derived from an EMBL/GenBank/DDBJ whole genome shotgun (WGS) entry which is preliminary data.</text>
</comment>
<sequence length="115" mass="13072">MPSEIGRVYMCGTLLFKSSLPIYIIYNHNFVYQLRLPRPLSPSAIPTFPPRHIRDYSKVLQLLAISQILQDLFTATTIYKIHGLQIGVRELHPMTGLLLVQGKHEYLLGAKPVSL</sequence>
<name>A0AAV4UAT5_CAEEX</name>
<evidence type="ECO:0000313" key="2">
    <source>
        <dbReference type="Proteomes" id="UP001054945"/>
    </source>
</evidence>
<dbReference type="EMBL" id="BPLR01012560">
    <property type="protein sequence ID" value="GIY54872.1"/>
    <property type="molecule type" value="Genomic_DNA"/>
</dbReference>
<dbReference type="AlphaFoldDB" id="A0AAV4UAT5"/>
<gene>
    <name evidence="1" type="ORF">CEXT_375211</name>
</gene>
<accession>A0AAV4UAT5</accession>
<proteinExistence type="predicted"/>
<organism evidence="1 2">
    <name type="scientific">Caerostris extrusa</name>
    <name type="common">Bark spider</name>
    <name type="synonym">Caerostris bankana</name>
    <dbReference type="NCBI Taxonomy" id="172846"/>
    <lineage>
        <taxon>Eukaryota</taxon>
        <taxon>Metazoa</taxon>
        <taxon>Ecdysozoa</taxon>
        <taxon>Arthropoda</taxon>
        <taxon>Chelicerata</taxon>
        <taxon>Arachnida</taxon>
        <taxon>Araneae</taxon>
        <taxon>Araneomorphae</taxon>
        <taxon>Entelegynae</taxon>
        <taxon>Araneoidea</taxon>
        <taxon>Araneidae</taxon>
        <taxon>Caerostris</taxon>
    </lineage>
</organism>
<keyword evidence="2" id="KW-1185">Reference proteome</keyword>
<protein>
    <submittedName>
        <fullName evidence="1">Uncharacterized protein</fullName>
    </submittedName>
</protein>
<dbReference type="Proteomes" id="UP001054945">
    <property type="component" value="Unassembled WGS sequence"/>
</dbReference>
<evidence type="ECO:0000313" key="1">
    <source>
        <dbReference type="EMBL" id="GIY54872.1"/>
    </source>
</evidence>